<proteinExistence type="predicted"/>
<name>A0A7Z1MH28_9VIBR</name>
<sequence>MGALSFWIVLNYAWPLSVNQHKSLLFLAYAVGLNSGNLESFKSVNFNYVLVLTISLYYSLEPDTC</sequence>
<reference evidence="1" key="1">
    <citation type="submission" date="2016-07" db="EMBL/GenBank/DDBJ databases">
        <authorList>
            <person name="Kauffman K."/>
            <person name="Arevalo P."/>
            <person name="Polz M.F."/>
        </authorList>
    </citation>
    <scope>NUCLEOTIDE SEQUENCE</scope>
    <source>
        <strain evidence="1">10N.222.46.E12</strain>
    </source>
</reference>
<evidence type="ECO:0000313" key="1">
    <source>
        <dbReference type="EMBL" id="PMP26971.1"/>
    </source>
</evidence>
<dbReference type="AlphaFoldDB" id="A0A7Z1MH28"/>
<comment type="caution">
    <text evidence="1">The sequence shown here is derived from an EMBL/GenBank/DDBJ whole genome shotgun (WGS) entry which is preliminary data.</text>
</comment>
<reference evidence="1" key="2">
    <citation type="journal article" date="2018" name="Nature">
        <title>A major lineage of non-tailed dsDNA viruses as unrecognized killers of marine bacteria.</title>
        <authorList>
            <person name="Kauffman K.M."/>
            <person name="Hussain F.A."/>
            <person name="Yang J."/>
            <person name="Arevalo P."/>
            <person name="Brown J.M."/>
            <person name="Chang W.K."/>
            <person name="VanInsberghe D."/>
            <person name="Elsherbini J."/>
            <person name="Sharma R.S."/>
            <person name="Cutler M.B."/>
            <person name="Kelly L."/>
            <person name="Polz M.F."/>
        </authorList>
    </citation>
    <scope>NUCLEOTIDE SEQUENCE</scope>
    <source>
        <strain evidence="1">10N.222.46.E12</strain>
    </source>
</reference>
<organism evidence="1">
    <name type="scientific">Vibrio cyclitrophicus</name>
    <dbReference type="NCBI Taxonomy" id="47951"/>
    <lineage>
        <taxon>Bacteria</taxon>
        <taxon>Pseudomonadati</taxon>
        <taxon>Pseudomonadota</taxon>
        <taxon>Gammaproteobacteria</taxon>
        <taxon>Vibrionales</taxon>
        <taxon>Vibrionaceae</taxon>
        <taxon>Vibrio</taxon>
    </lineage>
</organism>
<accession>A0A7Z1MH28</accession>
<gene>
    <name evidence="1" type="ORF">BCS90_22705</name>
</gene>
<protein>
    <submittedName>
        <fullName evidence="1">Uncharacterized protein</fullName>
    </submittedName>
</protein>
<dbReference type="EMBL" id="MDBS01000042">
    <property type="protein sequence ID" value="PMP26971.1"/>
    <property type="molecule type" value="Genomic_DNA"/>
</dbReference>